<evidence type="ECO:0000256" key="9">
    <source>
        <dbReference type="ARBA" id="ARBA00023054"/>
    </source>
</evidence>
<keyword evidence="5" id="KW-0812">Transmembrane</keyword>
<evidence type="ECO:0000256" key="3">
    <source>
        <dbReference type="ARBA" id="ARBA00004586"/>
    </source>
</evidence>
<evidence type="ECO:0000256" key="2">
    <source>
        <dbReference type="ARBA" id="ARBA00004464"/>
    </source>
</evidence>
<evidence type="ECO:0000256" key="11">
    <source>
        <dbReference type="ARBA" id="ARBA00023242"/>
    </source>
</evidence>
<evidence type="ECO:0000313" key="15">
    <source>
        <dbReference type="Ensembl" id="ENSUMAP00000020241"/>
    </source>
</evidence>
<keyword evidence="11" id="KW-0539">Nucleus</keyword>
<evidence type="ECO:0000256" key="4">
    <source>
        <dbReference type="ARBA" id="ARBA00022614"/>
    </source>
</evidence>
<dbReference type="AlphaFoldDB" id="A0A452UHA2"/>
<keyword evidence="4" id="KW-0433">Leucine-rich repeat</keyword>
<dbReference type="InterPro" id="IPR032675">
    <property type="entry name" value="LRR_dom_sf"/>
</dbReference>
<proteinExistence type="predicted"/>
<dbReference type="Pfam" id="PF00560">
    <property type="entry name" value="LRR_1"/>
    <property type="match status" value="1"/>
</dbReference>
<dbReference type="Ensembl" id="ENSUMAT00000023970.1">
    <property type="protein sequence ID" value="ENSUMAP00000020241.1"/>
    <property type="gene ID" value="ENSUMAG00000014791.1"/>
</dbReference>
<protein>
    <recommendedName>
        <fullName evidence="14">Leucine-rich repeat-containing protein 59</fullName>
    </recommendedName>
</protein>
<name>A0A452UHA2_URSMA</name>
<dbReference type="InterPro" id="IPR001611">
    <property type="entry name" value="Leu-rich_rpt"/>
</dbReference>
<comment type="function">
    <text evidence="12">Required for nuclear import of FGF1.</text>
</comment>
<dbReference type="PRINTS" id="PR00019">
    <property type="entry name" value="LEURICHRPT"/>
</dbReference>
<keyword evidence="7" id="KW-0256">Endoplasmic reticulum</keyword>
<dbReference type="PANTHER" id="PTHR48051:SF42">
    <property type="entry name" value="LEUCINE-RICH REPEAT-CONTAINING PROTEIN 18-LIKE"/>
    <property type="match status" value="1"/>
</dbReference>
<comment type="subunit">
    <text evidence="13">Interacts with SGO1.</text>
</comment>
<dbReference type="PROSITE" id="PS51450">
    <property type="entry name" value="LRR"/>
    <property type="match status" value="1"/>
</dbReference>
<reference evidence="15" key="1">
    <citation type="submission" date="2019-03" db="UniProtKB">
        <authorList>
            <consortium name="Ensembl"/>
        </authorList>
    </citation>
    <scope>IDENTIFICATION</scope>
</reference>
<evidence type="ECO:0000256" key="6">
    <source>
        <dbReference type="ARBA" id="ARBA00022737"/>
    </source>
</evidence>
<dbReference type="InterPro" id="IPR050216">
    <property type="entry name" value="LRR_domain-containing"/>
</dbReference>
<dbReference type="Gene3D" id="3.80.10.10">
    <property type="entry name" value="Ribonuclease Inhibitor"/>
    <property type="match status" value="1"/>
</dbReference>
<evidence type="ECO:0000256" key="8">
    <source>
        <dbReference type="ARBA" id="ARBA00022989"/>
    </source>
</evidence>
<evidence type="ECO:0000256" key="12">
    <source>
        <dbReference type="ARBA" id="ARBA00053330"/>
    </source>
</evidence>
<evidence type="ECO:0000256" key="7">
    <source>
        <dbReference type="ARBA" id="ARBA00022824"/>
    </source>
</evidence>
<gene>
    <name evidence="15" type="primary">LRRC59</name>
</gene>
<evidence type="ECO:0000256" key="10">
    <source>
        <dbReference type="ARBA" id="ARBA00023136"/>
    </source>
</evidence>
<dbReference type="GO" id="GO:0005634">
    <property type="term" value="C:nucleus"/>
    <property type="evidence" value="ECO:0007669"/>
    <property type="project" value="UniProtKB-SubCell"/>
</dbReference>
<dbReference type="SUPFAM" id="SSF52058">
    <property type="entry name" value="L domain-like"/>
    <property type="match status" value="1"/>
</dbReference>
<dbReference type="GeneTree" id="ENSGT00390000017385"/>
<keyword evidence="8" id="KW-1133">Transmembrane helix</keyword>
<comment type="subcellular location">
    <subcellularLocation>
        <location evidence="3">Endoplasmic reticulum membrane</location>
    </subcellularLocation>
    <subcellularLocation>
        <location evidence="2">Microsome membrane</location>
        <topology evidence="2">Single-pass type II membrane protein</topology>
    </subcellularLocation>
    <subcellularLocation>
        <location evidence="1">Nucleus</location>
    </subcellularLocation>
</comment>
<keyword evidence="6" id="KW-0677">Repeat</keyword>
<evidence type="ECO:0000256" key="5">
    <source>
        <dbReference type="ARBA" id="ARBA00022692"/>
    </source>
</evidence>
<accession>A0A452UHA2</accession>
<dbReference type="PANTHER" id="PTHR48051">
    <property type="match status" value="1"/>
</dbReference>
<keyword evidence="9" id="KW-0175">Coiled coil</keyword>
<dbReference type="SMART" id="SM00369">
    <property type="entry name" value="LRR_TYP"/>
    <property type="match status" value="4"/>
</dbReference>
<dbReference type="Pfam" id="PF13855">
    <property type="entry name" value="LRR_8"/>
    <property type="match status" value="1"/>
</dbReference>
<dbReference type="GO" id="GO:0005789">
    <property type="term" value="C:endoplasmic reticulum membrane"/>
    <property type="evidence" value="ECO:0007669"/>
    <property type="project" value="UniProtKB-SubCell"/>
</dbReference>
<evidence type="ECO:0000256" key="13">
    <source>
        <dbReference type="ARBA" id="ARBA00063491"/>
    </source>
</evidence>
<sequence length="182" mass="20095">MTKAGSKGGNLRDKLDGNELDLSLSDLNEVPVKELAALPKATVLDLSCNKLTSLPADFCSLTHLVKLDLSKNKLQQLPADFGRLVNLQHLDLLNNRLVTLPVSFAQLKSLKWLDLKDNPLDPALAKVAGDCLDEKQCKQCANKVREDRLPLCTSVNAIYDDAVRGLRGHDILQWVLQTDSQQ</sequence>
<organism evidence="15">
    <name type="scientific">Ursus maritimus</name>
    <name type="common">Polar bear</name>
    <name type="synonym">Thalarctos maritimus</name>
    <dbReference type="NCBI Taxonomy" id="29073"/>
    <lineage>
        <taxon>Eukaryota</taxon>
        <taxon>Metazoa</taxon>
        <taxon>Chordata</taxon>
        <taxon>Craniata</taxon>
        <taxon>Vertebrata</taxon>
        <taxon>Euteleostomi</taxon>
        <taxon>Mammalia</taxon>
        <taxon>Eutheria</taxon>
        <taxon>Laurasiatheria</taxon>
        <taxon>Carnivora</taxon>
        <taxon>Caniformia</taxon>
        <taxon>Ursidae</taxon>
        <taxon>Ursus</taxon>
    </lineage>
</organism>
<evidence type="ECO:0000256" key="14">
    <source>
        <dbReference type="ARBA" id="ARBA00071424"/>
    </source>
</evidence>
<dbReference type="FunFam" id="3.80.10.10:FF:000645">
    <property type="entry name" value="Leucine-rich repeat-containing protein 59"/>
    <property type="match status" value="1"/>
</dbReference>
<keyword evidence="10" id="KW-0472">Membrane</keyword>
<evidence type="ECO:0000256" key="1">
    <source>
        <dbReference type="ARBA" id="ARBA00004123"/>
    </source>
</evidence>
<dbReference type="InterPro" id="IPR003591">
    <property type="entry name" value="Leu-rich_rpt_typical-subtyp"/>
</dbReference>